<feature type="domain" description="VWA7 N-terminal" evidence="2">
    <location>
        <begin position="339"/>
        <end position="579"/>
    </location>
</feature>
<gene>
    <name evidence="3" type="ORF">OTI717_LOCUS21240</name>
</gene>
<reference evidence="3" key="1">
    <citation type="submission" date="2021-02" db="EMBL/GenBank/DDBJ databases">
        <authorList>
            <person name="Nowell W R."/>
        </authorList>
    </citation>
    <scope>NUCLEOTIDE SEQUENCE</scope>
</reference>
<dbReference type="EMBL" id="CAJOAX010003404">
    <property type="protein sequence ID" value="CAF3852362.1"/>
    <property type="molecule type" value="Genomic_DNA"/>
</dbReference>
<dbReference type="InterPro" id="IPR056862">
    <property type="entry name" value="VWA7_N"/>
</dbReference>
<comment type="caution">
    <text evidence="3">The sequence shown here is derived from an EMBL/GenBank/DDBJ whole genome shotgun (WGS) entry which is preliminary data.</text>
</comment>
<keyword evidence="1" id="KW-0472">Membrane</keyword>
<keyword evidence="1" id="KW-0812">Transmembrane</keyword>
<keyword evidence="1" id="KW-1133">Transmembrane helix</keyword>
<evidence type="ECO:0000256" key="1">
    <source>
        <dbReference type="SAM" id="Phobius"/>
    </source>
</evidence>
<name>A0A819ELW0_9BILA</name>
<organism evidence="3 4">
    <name type="scientific">Rotaria sordida</name>
    <dbReference type="NCBI Taxonomy" id="392033"/>
    <lineage>
        <taxon>Eukaryota</taxon>
        <taxon>Metazoa</taxon>
        <taxon>Spiralia</taxon>
        <taxon>Gnathifera</taxon>
        <taxon>Rotifera</taxon>
        <taxon>Eurotatoria</taxon>
        <taxon>Bdelloidea</taxon>
        <taxon>Philodinida</taxon>
        <taxon>Philodinidae</taxon>
        <taxon>Rotaria</taxon>
    </lineage>
</organism>
<feature type="transmembrane region" description="Helical" evidence="1">
    <location>
        <begin position="123"/>
        <end position="143"/>
    </location>
</feature>
<accession>A0A819ELW0</accession>
<dbReference type="Pfam" id="PF25107">
    <property type="entry name" value="VWA7_N"/>
    <property type="match status" value="1"/>
</dbReference>
<dbReference type="Proteomes" id="UP000663823">
    <property type="component" value="Unassembled WGS sequence"/>
</dbReference>
<proteinExistence type="predicted"/>
<feature type="transmembrane region" description="Helical" evidence="1">
    <location>
        <begin position="241"/>
        <end position="261"/>
    </location>
</feature>
<dbReference type="InterPro" id="IPR052577">
    <property type="entry name" value="VWA7"/>
</dbReference>
<evidence type="ECO:0000259" key="2">
    <source>
        <dbReference type="Pfam" id="PF25107"/>
    </source>
</evidence>
<sequence>MTICEPLTAENLRSTYMKVPNLSLKEAIRRVPDFSTVLPSCVDSSIVSSSAKKGLTKEDAAAIRLYTIECPVYKLLNAALRTEELKNIEPWFPYLKLFNIAISKLTPKKGTYCRGINGNLNSLYPVGSIVTWIIEIFLILAVLPTTSKSTTTSKPTTTTSKLKTTSTTTKTFKPTITSKITTKASKSTRTPSTIRTSRLTTASKQSSSVTRFPTNRIKHNLHFILHYQYTITYMLNTHIQLLFYFLLICSYINAFIPFPVVGDGAQTSDSITHTEITQAGFIRCLARFFYDTRLKRNKYKGNKIKEQEYFTKEHTIDDLYKLAYPKYNEAEVELHSLPLKFILDFVMTENALVDFNPNTKKLSPAHFDSEAFINGSRRILQLRKIVVNDARNIKKDLTNARESLGRLLHTLQDFYSHSNWIEMGNTNINNLIGVKENIGSVADRNQATCTKNGCTKIEKKCTLLQQATFRTCPLIYYDCKNNILPEINNKKLLTSGYLFNQSNENHDPLSKPTTVEKCSHGGVIDDSSNVPAFGGINKDSNTLILSPHSNFHFKAVDLAIKATEQFFNNLRKDVGNKNFDRLFAINPTQAQHRDASNAVKNGTRFRVFTSFHSCSLKQDDSLLTDLKNWITKRIKMMKSILNDLFSDKKNLSLPTYNLSDLNVNVKDVNNVRAAPYIIEHGKVGRKKRFIDVLRNRQ</sequence>
<dbReference type="Gene3D" id="3.90.176.10">
    <property type="entry name" value="Toxin ADP-ribosyltransferase, Chain A, domain 1"/>
    <property type="match status" value="1"/>
</dbReference>
<protein>
    <recommendedName>
        <fullName evidence="2">VWA7 N-terminal domain-containing protein</fullName>
    </recommendedName>
</protein>
<dbReference type="PANTHER" id="PTHR14905:SF7">
    <property type="entry name" value="VON WILLEBRAND FACTOR A DOMAIN-CONTAINING PROTEIN 7"/>
    <property type="match status" value="1"/>
</dbReference>
<dbReference type="AlphaFoldDB" id="A0A819ELW0"/>
<dbReference type="PANTHER" id="PTHR14905">
    <property type="entry name" value="NG37"/>
    <property type="match status" value="1"/>
</dbReference>
<evidence type="ECO:0000313" key="3">
    <source>
        <dbReference type="EMBL" id="CAF3852362.1"/>
    </source>
</evidence>
<evidence type="ECO:0000313" key="4">
    <source>
        <dbReference type="Proteomes" id="UP000663823"/>
    </source>
</evidence>